<protein>
    <submittedName>
        <fullName evidence="1">Uncharacterized protein</fullName>
    </submittedName>
</protein>
<dbReference type="EMBL" id="JADBEO010000007">
    <property type="protein sequence ID" value="MDR4305874.1"/>
    <property type="molecule type" value="Genomic_DNA"/>
</dbReference>
<accession>A0ABU1DCP6</accession>
<name>A0ABU1DCP6_9HYPH</name>
<organism evidence="1 2">
    <name type="scientific">Chelatococcus sambhunathii</name>
    <dbReference type="NCBI Taxonomy" id="363953"/>
    <lineage>
        <taxon>Bacteria</taxon>
        <taxon>Pseudomonadati</taxon>
        <taxon>Pseudomonadota</taxon>
        <taxon>Alphaproteobacteria</taxon>
        <taxon>Hyphomicrobiales</taxon>
        <taxon>Chelatococcaceae</taxon>
        <taxon>Chelatococcus</taxon>
    </lineage>
</organism>
<gene>
    <name evidence="1" type="ORF">IHQ68_04440</name>
</gene>
<proteinExistence type="predicted"/>
<dbReference type="Proteomes" id="UP001181622">
    <property type="component" value="Unassembled WGS sequence"/>
</dbReference>
<comment type="caution">
    <text evidence="1">The sequence shown here is derived from an EMBL/GenBank/DDBJ whole genome shotgun (WGS) entry which is preliminary data.</text>
</comment>
<reference evidence="1" key="1">
    <citation type="submission" date="2020-10" db="EMBL/GenBank/DDBJ databases">
        <authorList>
            <person name="Abbas A."/>
            <person name="Razzaq R."/>
            <person name="Waqas M."/>
            <person name="Abbas N."/>
            <person name="Nielsen T.K."/>
            <person name="Hansen L.H."/>
            <person name="Hussain S."/>
            <person name="Shahid M."/>
        </authorList>
    </citation>
    <scope>NUCLEOTIDE SEQUENCE</scope>
    <source>
        <strain evidence="1">S14</strain>
    </source>
</reference>
<keyword evidence="2" id="KW-1185">Reference proteome</keyword>
<dbReference type="RefSeq" id="WP_309389242.1">
    <property type="nucleotide sequence ID" value="NZ_JADBEO010000007.1"/>
</dbReference>
<evidence type="ECO:0000313" key="2">
    <source>
        <dbReference type="Proteomes" id="UP001181622"/>
    </source>
</evidence>
<evidence type="ECO:0000313" key="1">
    <source>
        <dbReference type="EMBL" id="MDR4305874.1"/>
    </source>
</evidence>
<sequence length="90" mass="9728">MSALKTNGAEVLAASATDTPTWADTFTADHDIAQGRGETDEPRVEMTVEGRGRNYRPHSPDYLSNVKAIAAFGDEVDAGSWSNAEKEKRS</sequence>